<dbReference type="GO" id="GO:0008168">
    <property type="term" value="F:methyltransferase activity"/>
    <property type="evidence" value="ECO:0007669"/>
    <property type="project" value="UniProtKB-KW"/>
</dbReference>
<dbReference type="InterPro" id="IPR050362">
    <property type="entry name" value="Cation-dep_OMT"/>
</dbReference>
<dbReference type="PROSITE" id="PS51682">
    <property type="entry name" value="SAM_OMT_I"/>
    <property type="match status" value="1"/>
</dbReference>
<organism evidence="4 5">
    <name type="scientific">Sneathia sanguinegens</name>
    <dbReference type="NCBI Taxonomy" id="40543"/>
    <lineage>
        <taxon>Bacteria</taxon>
        <taxon>Fusobacteriati</taxon>
        <taxon>Fusobacteriota</taxon>
        <taxon>Fusobacteriia</taxon>
        <taxon>Fusobacteriales</taxon>
        <taxon>Leptotrichiaceae</taxon>
        <taxon>Sneathia</taxon>
    </lineage>
</organism>
<dbReference type="CDD" id="cd02440">
    <property type="entry name" value="AdoMet_MTases"/>
    <property type="match status" value="1"/>
</dbReference>
<dbReference type="EC" id="2.1.1.-" evidence="4"/>
<dbReference type="SUPFAM" id="SSF53335">
    <property type="entry name" value="S-adenosyl-L-methionine-dependent methyltransferases"/>
    <property type="match status" value="1"/>
</dbReference>
<name>A0ABT7HHW4_9FUSO</name>
<dbReference type="InterPro" id="IPR029063">
    <property type="entry name" value="SAM-dependent_MTases_sf"/>
</dbReference>
<dbReference type="Gene3D" id="3.40.50.150">
    <property type="entry name" value="Vaccinia Virus protein VP39"/>
    <property type="match status" value="1"/>
</dbReference>
<gene>
    <name evidence="4" type="ORF">QQA45_00970</name>
</gene>
<keyword evidence="3" id="KW-0949">S-adenosyl-L-methionine</keyword>
<proteinExistence type="predicted"/>
<accession>A0ABT7HHW4</accession>
<dbReference type="Proteomes" id="UP001225134">
    <property type="component" value="Unassembled WGS sequence"/>
</dbReference>
<dbReference type="InterPro" id="IPR002935">
    <property type="entry name" value="SAM_O-MeTrfase"/>
</dbReference>
<comment type="caution">
    <text evidence="4">The sequence shown here is derived from an EMBL/GenBank/DDBJ whole genome shotgun (WGS) entry which is preliminary data.</text>
</comment>
<dbReference type="PANTHER" id="PTHR10509:SF14">
    <property type="entry name" value="CAFFEOYL-COA O-METHYLTRANSFERASE 3-RELATED"/>
    <property type="match status" value="1"/>
</dbReference>
<dbReference type="PANTHER" id="PTHR10509">
    <property type="entry name" value="O-METHYLTRANSFERASE-RELATED"/>
    <property type="match status" value="1"/>
</dbReference>
<evidence type="ECO:0000313" key="5">
    <source>
        <dbReference type="Proteomes" id="UP001225134"/>
    </source>
</evidence>
<keyword evidence="5" id="KW-1185">Reference proteome</keyword>
<dbReference type="Pfam" id="PF01596">
    <property type="entry name" value="Methyltransf_3"/>
    <property type="match status" value="1"/>
</dbReference>
<evidence type="ECO:0000256" key="3">
    <source>
        <dbReference type="ARBA" id="ARBA00022691"/>
    </source>
</evidence>
<evidence type="ECO:0000313" key="4">
    <source>
        <dbReference type="EMBL" id="MDK9580103.1"/>
    </source>
</evidence>
<evidence type="ECO:0000256" key="1">
    <source>
        <dbReference type="ARBA" id="ARBA00022603"/>
    </source>
</evidence>
<dbReference type="GO" id="GO:0032259">
    <property type="term" value="P:methylation"/>
    <property type="evidence" value="ECO:0007669"/>
    <property type="project" value="UniProtKB-KW"/>
</dbReference>
<keyword evidence="2 4" id="KW-0808">Transferase</keyword>
<sequence>MIENYLGASNFVRTLFKEDDEIKELKKEALENKIPIVTEEVLAYMIYMLRLIGAKKGLEIGSAVGYSAYYLSKYVELTTIEIDKKRYEIAKKVLKGRNVKIYNADACEILKDLDEKYDFIFIDAAKGKYLDFFKLCYDKLNYGGLIFIDNILFRAYVCENEYPKRYKTIVKNLREFINYLKKYDFALLPFGDGIGLVRKEKDAK</sequence>
<evidence type="ECO:0000256" key="2">
    <source>
        <dbReference type="ARBA" id="ARBA00022679"/>
    </source>
</evidence>
<reference evidence="4 5" key="1">
    <citation type="submission" date="2023-06" db="EMBL/GenBank/DDBJ databases">
        <title>Antibody response to the Sneathia vaginalis cytopathogenic toxin A during pregnancy.</title>
        <authorList>
            <person name="Mccoy Z.T."/>
            <person name="Serrano M.G."/>
            <person name="Spaine K."/>
            <person name="Edwards D.J."/>
            <person name="Buck G.A."/>
            <person name="Jefferson K."/>
        </authorList>
    </citation>
    <scope>NUCLEOTIDE SEQUENCE [LARGE SCALE GENOMIC DNA]</scope>
    <source>
        <strain evidence="4 5">CCUG 42621</strain>
    </source>
</reference>
<dbReference type="RefSeq" id="WP_285152497.1">
    <property type="nucleotide sequence ID" value="NZ_JASSPP010000001.1"/>
</dbReference>
<keyword evidence="1 4" id="KW-0489">Methyltransferase</keyword>
<protein>
    <submittedName>
        <fullName evidence="4">O-methyltransferase</fullName>
        <ecNumber evidence="4">2.1.1.-</ecNumber>
    </submittedName>
</protein>
<dbReference type="EMBL" id="JASSPP010000001">
    <property type="protein sequence ID" value="MDK9580103.1"/>
    <property type="molecule type" value="Genomic_DNA"/>
</dbReference>